<dbReference type="Pfam" id="PF00696">
    <property type="entry name" value="AA_kinase"/>
    <property type="match status" value="1"/>
</dbReference>
<evidence type="ECO:0000256" key="10">
    <source>
        <dbReference type="PIRSR" id="PIRSR016496-1"/>
    </source>
</evidence>
<dbReference type="EMBL" id="PFSC01000086">
    <property type="protein sequence ID" value="PJC32487.1"/>
    <property type="molecule type" value="Genomic_DNA"/>
</dbReference>
<evidence type="ECO:0000256" key="8">
    <source>
        <dbReference type="ARBA" id="ARBA00023229"/>
    </source>
</evidence>
<evidence type="ECO:0000256" key="4">
    <source>
        <dbReference type="ARBA" id="ARBA00022679"/>
    </source>
</evidence>
<sequence>MEIVCIKLGGSLITDKNKPYTARPQIITQLVTELKKAFQDNPNLNLVLGNGAGSFAHQSAQKYDTYNGFSTKEGALGACVVHNDAAKLNSILVEECIKQELPVYSLQPSAMMLANNRSLSDSYWSSLNVLLKKRIIPFVYGDVILDTSTGSTIFSTDTLFRIIGTYLKEQGYTIRMIHVGDYSGVLDKDGQVISQITPDTYDSMKDALTSSESTDVTGGMKLKVEEMIKLAKKGVTSYIIDGTLPGNISIALSSRSVGTQILSTNAS</sequence>
<dbReference type="AlphaFoldDB" id="A0A2M8EZN2"/>
<feature type="binding site" evidence="10">
    <location>
        <position position="219"/>
    </location>
    <ligand>
        <name>ATP</name>
        <dbReference type="ChEBI" id="CHEBI:30616"/>
    </ligand>
</feature>
<feature type="binding site" evidence="10">
    <location>
        <position position="156"/>
    </location>
    <ligand>
        <name>substrate</name>
    </ligand>
</feature>
<reference evidence="14" key="1">
    <citation type="submission" date="2017-09" db="EMBL/GenBank/DDBJ databases">
        <title>Depth-based differentiation of microbial function through sediment-hosted aquifers and enrichment of novel symbionts in the deep terrestrial subsurface.</title>
        <authorList>
            <person name="Probst A.J."/>
            <person name="Ladd B."/>
            <person name="Jarett J.K."/>
            <person name="Geller-Mcgrath D.E."/>
            <person name="Sieber C.M.K."/>
            <person name="Emerson J.B."/>
            <person name="Anantharaman K."/>
            <person name="Thomas B.C."/>
            <person name="Malmstrom R."/>
            <person name="Stieglmeier M."/>
            <person name="Klingl A."/>
            <person name="Woyke T."/>
            <person name="Ryan C.M."/>
            <person name="Banfield J.F."/>
        </authorList>
    </citation>
    <scope>NUCLEOTIDE SEQUENCE [LARGE SCALE GENOMIC DNA]</scope>
</reference>
<accession>A0A2M8EZN2</accession>
<keyword evidence="8" id="KW-0414">Isoprene biosynthesis</keyword>
<protein>
    <recommendedName>
        <fullName evidence="3">Isopentenyl phosphate kinase</fullName>
        <ecNumber evidence="2">2.7.4.26</ecNumber>
    </recommendedName>
</protein>
<dbReference type="PANTHER" id="PTHR43654:SF1">
    <property type="entry name" value="ISOPENTENYL PHOSPHATE KINASE"/>
    <property type="match status" value="1"/>
</dbReference>
<keyword evidence="6" id="KW-0418">Kinase</keyword>
<evidence type="ECO:0000313" key="14">
    <source>
        <dbReference type="Proteomes" id="UP000231383"/>
    </source>
</evidence>
<evidence type="ECO:0000259" key="12">
    <source>
        <dbReference type="Pfam" id="PF00696"/>
    </source>
</evidence>
<dbReference type="CDD" id="cd04241">
    <property type="entry name" value="AAK_FomA-like"/>
    <property type="match status" value="1"/>
</dbReference>
<keyword evidence="7 10" id="KW-0067">ATP-binding</keyword>
<feature type="binding site" evidence="10">
    <location>
        <position position="223"/>
    </location>
    <ligand>
        <name>ATP</name>
        <dbReference type="ChEBI" id="CHEBI:30616"/>
    </ligand>
</feature>
<dbReference type="NCBIfam" id="NF040647">
    <property type="entry name" value="IPPK_Arch"/>
    <property type="match status" value="1"/>
</dbReference>
<feature type="binding site" evidence="10">
    <location>
        <position position="181"/>
    </location>
    <ligand>
        <name>ATP</name>
        <dbReference type="ChEBI" id="CHEBI:30616"/>
    </ligand>
</feature>
<evidence type="ECO:0000256" key="3">
    <source>
        <dbReference type="ARBA" id="ARBA00017267"/>
    </source>
</evidence>
<keyword evidence="4" id="KW-0808">Transferase</keyword>
<dbReference type="GO" id="GO:0005524">
    <property type="term" value="F:ATP binding"/>
    <property type="evidence" value="ECO:0007669"/>
    <property type="project" value="UniProtKB-KW"/>
</dbReference>
<dbReference type="GO" id="GO:0102043">
    <property type="term" value="F:isopentenyl phosphate kinase activity"/>
    <property type="evidence" value="ECO:0007669"/>
    <property type="project" value="UniProtKB-EC"/>
</dbReference>
<dbReference type="InterPro" id="IPR024192">
    <property type="entry name" value="Fosfomycin_R_FomA-type"/>
</dbReference>
<dbReference type="InterPro" id="IPR001048">
    <property type="entry name" value="Asp/Glu/Uridylate_kinase"/>
</dbReference>
<dbReference type="Proteomes" id="UP000231383">
    <property type="component" value="Unassembled WGS sequence"/>
</dbReference>
<feature type="site" description="Transition state stabilizer" evidence="11">
    <location>
        <position position="16"/>
    </location>
</feature>
<dbReference type="InterPro" id="IPR036393">
    <property type="entry name" value="AceGlu_kinase-like_sf"/>
</dbReference>
<evidence type="ECO:0000256" key="5">
    <source>
        <dbReference type="ARBA" id="ARBA00022741"/>
    </source>
</evidence>
<evidence type="ECO:0000256" key="1">
    <source>
        <dbReference type="ARBA" id="ARBA00010540"/>
    </source>
</evidence>
<comment type="caution">
    <text evidence="13">The sequence shown here is derived from an EMBL/GenBank/DDBJ whole genome shotgun (WGS) entry which is preliminary data.</text>
</comment>
<keyword evidence="5 10" id="KW-0547">Nucleotide-binding</keyword>
<feature type="domain" description="Aspartate/glutamate/uridylate kinase" evidence="12">
    <location>
        <begin position="4"/>
        <end position="240"/>
    </location>
</feature>
<comment type="catalytic activity">
    <reaction evidence="9">
        <text>isopentenyl phosphate + ATP = isopentenyl diphosphate + ADP</text>
        <dbReference type="Rhea" id="RHEA:33963"/>
        <dbReference type="ChEBI" id="CHEBI:30616"/>
        <dbReference type="ChEBI" id="CHEBI:65078"/>
        <dbReference type="ChEBI" id="CHEBI:128769"/>
        <dbReference type="ChEBI" id="CHEBI:456216"/>
        <dbReference type="EC" id="2.7.4.26"/>
    </reaction>
</comment>
<name>A0A2M8EZN2_9BACT</name>
<evidence type="ECO:0000256" key="9">
    <source>
        <dbReference type="ARBA" id="ARBA00049063"/>
    </source>
</evidence>
<feature type="binding site" evidence="10">
    <location>
        <position position="57"/>
    </location>
    <ligand>
        <name>substrate</name>
    </ligand>
</feature>
<gene>
    <name evidence="13" type="ORF">CO051_03170</name>
</gene>
<organism evidence="13 14">
    <name type="scientific">Candidatus Roizmanbacteria bacterium CG_4_9_14_0_2_um_filter_39_13</name>
    <dbReference type="NCBI Taxonomy" id="1974839"/>
    <lineage>
        <taxon>Bacteria</taxon>
        <taxon>Candidatus Roizmaniibacteriota</taxon>
    </lineage>
</organism>
<evidence type="ECO:0000313" key="13">
    <source>
        <dbReference type="EMBL" id="PJC32487.1"/>
    </source>
</evidence>
<feature type="binding site" evidence="10">
    <location>
        <position position="53"/>
    </location>
    <ligand>
        <name>ATP</name>
        <dbReference type="ChEBI" id="CHEBI:30616"/>
    </ligand>
</feature>
<evidence type="ECO:0000256" key="11">
    <source>
        <dbReference type="PIRSR" id="PIRSR016496-2"/>
    </source>
</evidence>
<evidence type="ECO:0000256" key="6">
    <source>
        <dbReference type="ARBA" id="ARBA00022777"/>
    </source>
</evidence>
<feature type="binding site" evidence="10">
    <location>
        <begin position="7"/>
        <end position="11"/>
    </location>
    <ligand>
        <name>ATP</name>
        <dbReference type="ChEBI" id="CHEBI:30616"/>
    </ligand>
</feature>
<comment type="similarity">
    <text evidence="1">Belongs to the isopentenyl phosphate kinase family.</text>
</comment>
<proteinExistence type="inferred from homology"/>
<evidence type="ECO:0000256" key="2">
    <source>
        <dbReference type="ARBA" id="ARBA00012908"/>
    </source>
</evidence>
<dbReference type="PANTHER" id="PTHR43654">
    <property type="entry name" value="GLUTAMATE 5-KINASE"/>
    <property type="match status" value="1"/>
</dbReference>
<dbReference type="PIRSF" id="PIRSF016496">
    <property type="entry name" value="Kin_FomA"/>
    <property type="match status" value="1"/>
</dbReference>
<dbReference type="SUPFAM" id="SSF53633">
    <property type="entry name" value="Carbamate kinase-like"/>
    <property type="match status" value="1"/>
</dbReference>
<dbReference type="Gene3D" id="3.40.1160.10">
    <property type="entry name" value="Acetylglutamate kinase-like"/>
    <property type="match status" value="1"/>
</dbReference>
<dbReference type="GO" id="GO:0016301">
    <property type="term" value="F:kinase activity"/>
    <property type="evidence" value="ECO:0007669"/>
    <property type="project" value="UniProtKB-KW"/>
</dbReference>
<dbReference type="GO" id="GO:0016114">
    <property type="term" value="P:terpenoid biosynthetic process"/>
    <property type="evidence" value="ECO:0007669"/>
    <property type="project" value="TreeGrafter"/>
</dbReference>
<dbReference type="EC" id="2.7.4.26" evidence="2"/>
<dbReference type="GO" id="GO:0005829">
    <property type="term" value="C:cytosol"/>
    <property type="evidence" value="ECO:0007669"/>
    <property type="project" value="TreeGrafter"/>
</dbReference>
<feature type="binding site" evidence="10">
    <location>
        <position position="52"/>
    </location>
    <ligand>
        <name>substrate</name>
    </ligand>
</feature>
<evidence type="ECO:0000256" key="7">
    <source>
        <dbReference type="ARBA" id="ARBA00022840"/>
    </source>
</evidence>